<feature type="region of interest" description="Disordered" evidence="1">
    <location>
        <begin position="986"/>
        <end position="1021"/>
    </location>
</feature>
<keyword evidence="3" id="KW-1185">Reference proteome</keyword>
<evidence type="ECO:0000256" key="1">
    <source>
        <dbReference type="SAM" id="MobiDB-lite"/>
    </source>
</evidence>
<accession>A0A194QKY4</accession>
<gene>
    <name evidence="2" type="ORF">RR48_14634</name>
</gene>
<dbReference type="GO" id="GO:0000723">
    <property type="term" value="P:telomere maintenance"/>
    <property type="evidence" value="ECO:0007669"/>
    <property type="project" value="TreeGrafter"/>
</dbReference>
<dbReference type="STRING" id="76193.A0A194QKY4"/>
<feature type="region of interest" description="Disordered" evidence="1">
    <location>
        <begin position="1304"/>
        <end position="1345"/>
    </location>
</feature>
<protein>
    <submittedName>
        <fullName evidence="2">Telomere-associated protein RIF1</fullName>
    </submittedName>
</protein>
<name>A0A194QKY4_PAPMA</name>
<dbReference type="FunCoup" id="A0A194QKY4">
    <property type="interactions" value="92"/>
</dbReference>
<dbReference type="InParanoid" id="A0A194QKY4"/>
<dbReference type="PANTHER" id="PTHR22928">
    <property type="entry name" value="TELOMERE-ASSOCIATED PROTEIN RIF1"/>
    <property type="match status" value="1"/>
</dbReference>
<feature type="region of interest" description="Disordered" evidence="1">
    <location>
        <begin position="1197"/>
        <end position="1254"/>
    </location>
</feature>
<feature type="compositionally biased region" description="Low complexity" evidence="1">
    <location>
        <begin position="1510"/>
        <end position="1521"/>
    </location>
</feature>
<feature type="region of interest" description="Disordered" evidence="1">
    <location>
        <begin position="1692"/>
        <end position="1725"/>
    </location>
</feature>
<feature type="region of interest" description="Disordered" evidence="1">
    <location>
        <begin position="1056"/>
        <end position="1122"/>
    </location>
</feature>
<feature type="region of interest" description="Disordered" evidence="1">
    <location>
        <begin position="1586"/>
        <end position="1644"/>
    </location>
</feature>
<feature type="region of interest" description="Disordered" evidence="1">
    <location>
        <begin position="1500"/>
        <end position="1533"/>
    </location>
</feature>
<dbReference type="GO" id="GO:0005634">
    <property type="term" value="C:nucleus"/>
    <property type="evidence" value="ECO:0007669"/>
    <property type="project" value="TreeGrafter"/>
</dbReference>
<proteinExistence type="predicted"/>
<sequence length="2099" mass="236398">MPEDIAVGPDLERVLEHLDDFALNEANYKTIQDALEKSNKNINVTVLERVLDICVRDLKEDMKNPFQALNVLSALLNKVKTGSIHEIPNLVPSANAILHIIKTTALFNKVEDLKVLCFEIILSYPDNVLITLAVDHYIEIIEMLNLYCHQRIPMPIRLQAINIINKLLKILPPDKKATFVTEGIEIWFSKVVPTVMAFASSTTSIKNTMPIDTLEMLTEELIAVDYSDNPTWLVVLECIYTPQKYPKIMQNLLEAGNEMWYRLWIIFTKLLKSQITKNMSSFGSPINSMLPVVEAAFKMNVKNRCRAFQCWNALIDNFAVESNEPYVNKRLKLLIIPLASNNAKVEETALAKLNTWLHLIRCFESKIINLPYIALLPFLYFCFGKPSVGDKPVSAPGLLTVNTKRQVLQAFSIIIGHNNCDCILNMPKLNKKILTSDLLVEHWKIWTNSLTVTIRICVNDSSDSVTQHFKCIWKSFIAAISELPDCTTRYNLFFELLKMLQVLLQCHRCDRLSDLVFHILTSSILDHNDVVQPVFQLGNGQNNAMQSLISILLSPSLDYVFSRYDIKEIVIKLKPLAKFIVQKYLKQVTVQCLKVPLDKNNSLLLWTALAEAICELKCATSVDILHQMLLLPLKFDVMSVFTSVDISIEAWFKLYYFASTLVDECCIDNDICEVIDNRAITGTSNKCFVFKVSLTILNYRTRKNNENDNLICKCAETLQYATDDIIYSSVENNLPLLQNTIISMVNKVTKENDKQLAKTTVSIVNNILKMVTKYFKQIEKDLDLANFIIKLLEPLELLFEQEGYSTLKLIIVDELKKFSKCFSAKEKRVHPIVNKIIAQKNGTAMVNSNDISDEKDKSPGNQDNFTEPEVKTIPKKGKKRDSNIMDTVVENGEEYVVVNSNWKFNPKKLTDNQKEKFKRTREDIPALYQDLSQSQDEFKTVYRTNSVDSTSASKSNTVENNVESSILKNMPCSNVVPTIIENILTESSKKDKQESTSSDSTESNSNIKQGQNIKNSKTPRIAIKDRVFRNVKNLIEKSGLQKDDLNSTVNENLLLTPTRKKPVDNNLVNSAPPKINAERPTRIKRKPKKLEDHKLSPLKKRRSSLNQNNSQSIVPEQKEQQNEKYFENVEKSLDGVSKLIDIPIDNGTQNEDDVDKNSERNISKEVTNFEAVQVNNKSSDINDATEKISKTIDSEADTTKRLRSDSPSTIESTTTDTVMTDPCDANVDKNNATPDALRKEDGTPKSTKKGGRRVSRIEKVLAIDMVEGHPFLSKQSATRLTRKTIESNASIITRKSIEKMNKLKSCKTSTKNDTKSKEKIKAISSSSSDSIEDLGTSQSQDIIESSQDSTISTISIKSGKNINKIPIVALENIKEIRKLGKTLEPKHDVEQSVFLDTQNNVEVVQNTLAAENNEDIELSRNKTVLQEITNDITAEMDTEVAEYITSSDEVTEIKNDNPILIINSEETCSGNDSQETANADTQPQDSDLLLDDINLSNLPLQSTVSDDSCNNQNETKTQNENSIPSQNKDDDTYCSPFKDEVQRKQDFMDSTLEISPIKTLSPIREEQKSLTPETSNDFVVIKLSSPVQSNGEPYNNSNSPEIFTNDKISPDKRDQSPPRNGPILNNSSPSSSLSLKKNRPQVRSGRAAQMLELCVPEGMSNFGDKFSEPEEKRSPATNMSARRNLRIMYNSASDNSEPCDETEDSSSFLKLKRPVPTAESSPSGPILKRKLHDIIDDTTVSPASKRKRVSFHDPPVSTTICVKKYIEPCGIRSPQNSMTKRLERQARVPTNAKSPKRLDTVFNNVLRLENVLTKTVESFAENDRTSSNDSEMNSLEETTIDVANATDLNDTEPICPMLINCKDPIDNIVDELSPITMKSALIKDLEGKVTTISDLAKLSELEINRLSIKSPKVHVAKRVLTEYANKINISNDGFPKIKEYKEEQNTIVILDDEKDELNNKIDIEVQTELNSSLASTQTDAAETFSSETQTVQSGEMTTSYLIASLSKKPDFISQLCEHLDEPSKQEIAKKLPVNSLTETLIKKVDIPNSYDTVITLLDHHRNISPNGTLSEIQDYLCTSAKHFQFPHRKSKTLVQTLST</sequence>
<feature type="compositionally biased region" description="Low complexity" evidence="1">
    <location>
        <begin position="1336"/>
        <end position="1345"/>
    </location>
</feature>
<dbReference type="EMBL" id="KQ461198">
    <property type="protein sequence ID" value="KPJ06192.1"/>
    <property type="molecule type" value="Genomic_DNA"/>
</dbReference>
<dbReference type="SUPFAM" id="SSF48371">
    <property type="entry name" value="ARM repeat"/>
    <property type="match status" value="1"/>
</dbReference>
<feature type="compositionally biased region" description="Polar residues" evidence="1">
    <location>
        <begin position="1007"/>
        <end position="1018"/>
    </location>
</feature>
<dbReference type="PANTHER" id="PTHR22928:SF3">
    <property type="entry name" value="TELOMERE-ASSOCIATED PROTEIN RIF1"/>
    <property type="match status" value="1"/>
</dbReference>
<evidence type="ECO:0000313" key="2">
    <source>
        <dbReference type="EMBL" id="KPJ06192.1"/>
    </source>
</evidence>
<feature type="compositionally biased region" description="Low complexity" evidence="1">
    <location>
        <begin position="995"/>
        <end position="1006"/>
    </location>
</feature>
<feature type="compositionally biased region" description="Basic and acidic residues" evidence="1">
    <location>
        <begin position="1310"/>
        <end position="1321"/>
    </location>
</feature>
<evidence type="ECO:0000313" key="3">
    <source>
        <dbReference type="Proteomes" id="UP000053240"/>
    </source>
</evidence>
<dbReference type="InterPro" id="IPR016024">
    <property type="entry name" value="ARM-type_fold"/>
</dbReference>
<feature type="region of interest" description="Disordered" evidence="1">
    <location>
        <begin position="847"/>
        <end position="868"/>
    </location>
</feature>
<feature type="compositionally biased region" description="Polar residues" evidence="1">
    <location>
        <begin position="1586"/>
        <end position="1602"/>
    </location>
</feature>
<dbReference type="GO" id="GO:0140445">
    <property type="term" value="C:chromosome, telomeric repeat region"/>
    <property type="evidence" value="ECO:0007669"/>
    <property type="project" value="TreeGrafter"/>
</dbReference>
<feature type="compositionally biased region" description="Low complexity" evidence="1">
    <location>
        <begin position="1624"/>
        <end position="1635"/>
    </location>
</feature>
<feature type="compositionally biased region" description="Polar residues" evidence="1">
    <location>
        <begin position="1205"/>
        <end position="1218"/>
    </location>
</feature>
<dbReference type="Proteomes" id="UP000053240">
    <property type="component" value="Unassembled WGS sequence"/>
</dbReference>
<organism evidence="2 3">
    <name type="scientific">Papilio machaon</name>
    <name type="common">Old World swallowtail butterfly</name>
    <dbReference type="NCBI Taxonomy" id="76193"/>
    <lineage>
        <taxon>Eukaryota</taxon>
        <taxon>Metazoa</taxon>
        <taxon>Ecdysozoa</taxon>
        <taxon>Arthropoda</taxon>
        <taxon>Hexapoda</taxon>
        <taxon>Insecta</taxon>
        <taxon>Pterygota</taxon>
        <taxon>Neoptera</taxon>
        <taxon>Endopterygota</taxon>
        <taxon>Lepidoptera</taxon>
        <taxon>Glossata</taxon>
        <taxon>Ditrysia</taxon>
        <taxon>Papilionoidea</taxon>
        <taxon>Papilionidae</taxon>
        <taxon>Papilioninae</taxon>
        <taxon>Papilio</taxon>
    </lineage>
</organism>
<reference evidence="2 3" key="1">
    <citation type="journal article" date="2015" name="Nat. Commun.">
        <title>Outbred genome sequencing and CRISPR/Cas9 gene editing in butterflies.</title>
        <authorList>
            <person name="Li X."/>
            <person name="Fan D."/>
            <person name="Zhang W."/>
            <person name="Liu G."/>
            <person name="Zhang L."/>
            <person name="Zhao L."/>
            <person name="Fang X."/>
            <person name="Chen L."/>
            <person name="Dong Y."/>
            <person name="Chen Y."/>
            <person name="Ding Y."/>
            <person name="Zhao R."/>
            <person name="Feng M."/>
            <person name="Zhu Y."/>
            <person name="Feng Y."/>
            <person name="Jiang X."/>
            <person name="Zhu D."/>
            <person name="Xiang H."/>
            <person name="Feng X."/>
            <person name="Li S."/>
            <person name="Wang J."/>
            <person name="Zhang G."/>
            <person name="Kronforst M.R."/>
            <person name="Wang W."/>
        </authorList>
    </citation>
    <scope>NUCLEOTIDE SEQUENCE [LARGE SCALE GENOMIC DNA]</scope>
    <source>
        <strain evidence="2">Ya'a_city_454_Pm</strain>
        <tissue evidence="2">Whole body</tissue>
    </source>
</reference>